<evidence type="ECO:0000313" key="8">
    <source>
        <dbReference type="EMBL" id="MBT1072733.1"/>
    </source>
</evidence>
<dbReference type="InterPro" id="IPR003593">
    <property type="entry name" value="AAA+_ATPase"/>
</dbReference>
<evidence type="ECO:0000256" key="3">
    <source>
        <dbReference type="ARBA" id="ARBA00023015"/>
    </source>
</evidence>
<protein>
    <submittedName>
        <fullName evidence="8">Sigma-54 dependent transcriptional regulator</fullName>
    </submittedName>
</protein>
<dbReference type="Proteomes" id="UP000784128">
    <property type="component" value="Unassembled WGS sequence"/>
</dbReference>
<evidence type="ECO:0000313" key="9">
    <source>
        <dbReference type="Proteomes" id="UP000784128"/>
    </source>
</evidence>
<evidence type="ECO:0000259" key="6">
    <source>
        <dbReference type="PROSITE" id="PS50045"/>
    </source>
</evidence>
<dbReference type="CDD" id="cd00009">
    <property type="entry name" value="AAA"/>
    <property type="match status" value="1"/>
</dbReference>
<dbReference type="SMART" id="SM00448">
    <property type="entry name" value="REC"/>
    <property type="match status" value="1"/>
</dbReference>
<name>A0ABS5UAQ1_9BACT</name>
<dbReference type="PROSITE" id="PS50045">
    <property type="entry name" value="SIGMA54_INTERACT_4"/>
    <property type="match status" value="1"/>
</dbReference>
<dbReference type="EMBL" id="JAHDYS010000012">
    <property type="protein sequence ID" value="MBT1072733.1"/>
    <property type="molecule type" value="Genomic_DNA"/>
</dbReference>
<evidence type="ECO:0000256" key="2">
    <source>
        <dbReference type="ARBA" id="ARBA00022840"/>
    </source>
</evidence>
<dbReference type="InterPro" id="IPR001789">
    <property type="entry name" value="Sig_transdc_resp-reg_receiver"/>
</dbReference>
<dbReference type="Gene3D" id="1.10.10.60">
    <property type="entry name" value="Homeodomain-like"/>
    <property type="match status" value="1"/>
</dbReference>
<dbReference type="PROSITE" id="PS00676">
    <property type="entry name" value="SIGMA54_INTERACT_2"/>
    <property type="match status" value="1"/>
</dbReference>
<dbReference type="InterPro" id="IPR027417">
    <property type="entry name" value="P-loop_NTPase"/>
</dbReference>
<keyword evidence="2" id="KW-0067">ATP-binding</keyword>
<comment type="caution">
    <text evidence="8">The sequence shown here is derived from an EMBL/GenBank/DDBJ whole genome shotgun (WGS) entry which is preliminary data.</text>
</comment>
<proteinExistence type="predicted"/>
<dbReference type="InterPro" id="IPR025943">
    <property type="entry name" value="Sigma_54_int_dom_ATP-bd_2"/>
</dbReference>
<feature type="domain" description="Sigma-54 factor interaction" evidence="6">
    <location>
        <begin position="148"/>
        <end position="377"/>
    </location>
</feature>
<dbReference type="PRINTS" id="PR01590">
    <property type="entry name" value="HTHFIS"/>
</dbReference>
<dbReference type="Pfam" id="PF00158">
    <property type="entry name" value="Sigma54_activat"/>
    <property type="match status" value="1"/>
</dbReference>
<reference evidence="8 9" key="1">
    <citation type="submission" date="2021-05" db="EMBL/GenBank/DDBJ databases">
        <title>The draft genome of Geobacter chapellei DSM 13688.</title>
        <authorList>
            <person name="Xu Z."/>
            <person name="Masuda Y."/>
            <person name="Itoh H."/>
            <person name="Senoo K."/>
        </authorList>
    </citation>
    <scope>NUCLEOTIDE SEQUENCE [LARGE SCALE GENOMIC DNA]</scope>
    <source>
        <strain evidence="8 9">DSM 13688</strain>
    </source>
</reference>
<keyword evidence="3" id="KW-0805">Transcription regulation</keyword>
<keyword evidence="9" id="KW-1185">Reference proteome</keyword>
<dbReference type="SUPFAM" id="SSF52172">
    <property type="entry name" value="CheY-like"/>
    <property type="match status" value="1"/>
</dbReference>
<dbReference type="Pfam" id="PF25601">
    <property type="entry name" value="AAA_lid_14"/>
    <property type="match status" value="1"/>
</dbReference>
<dbReference type="InterPro" id="IPR025662">
    <property type="entry name" value="Sigma_54_int_dom_ATP-bd_1"/>
</dbReference>
<evidence type="ECO:0000259" key="7">
    <source>
        <dbReference type="PROSITE" id="PS50110"/>
    </source>
</evidence>
<dbReference type="PANTHER" id="PTHR32071">
    <property type="entry name" value="TRANSCRIPTIONAL REGULATORY PROTEIN"/>
    <property type="match status" value="1"/>
</dbReference>
<evidence type="ECO:0000256" key="1">
    <source>
        <dbReference type="ARBA" id="ARBA00022741"/>
    </source>
</evidence>
<dbReference type="RefSeq" id="WP_214300022.1">
    <property type="nucleotide sequence ID" value="NZ_JAHDYS010000012.1"/>
</dbReference>
<keyword evidence="1" id="KW-0547">Nucleotide-binding</keyword>
<gene>
    <name evidence="8" type="ORF">KJB30_13125</name>
</gene>
<dbReference type="Pfam" id="PF00072">
    <property type="entry name" value="Response_reg"/>
    <property type="match status" value="1"/>
</dbReference>
<dbReference type="InterPro" id="IPR011006">
    <property type="entry name" value="CheY-like_superfamily"/>
</dbReference>
<feature type="domain" description="Response regulatory" evidence="7">
    <location>
        <begin position="9"/>
        <end position="123"/>
    </location>
</feature>
<dbReference type="Pfam" id="PF02954">
    <property type="entry name" value="HTH_8"/>
    <property type="match status" value="1"/>
</dbReference>
<dbReference type="InterPro" id="IPR009057">
    <property type="entry name" value="Homeodomain-like_sf"/>
</dbReference>
<dbReference type="PROSITE" id="PS50110">
    <property type="entry name" value="RESPONSE_REGULATORY"/>
    <property type="match status" value="1"/>
</dbReference>
<keyword evidence="4" id="KW-0804">Transcription</keyword>
<dbReference type="PROSITE" id="PS00675">
    <property type="entry name" value="SIGMA54_INTERACT_1"/>
    <property type="match status" value="1"/>
</dbReference>
<sequence length="465" mass="52149">MNSVKKQGSILIVDDEKGQRDILNMILRKEGYDIVDVPGVREAMEQMERREFDLILTDLKMQGQSGLDLLEIVLNEDPQQCVIMMTAHGTVDSAVEAMKKGAFDYLEKPLERENLLLTLRRAFERIHLVHENRVLQKRVASIQTIPNMLGEHPKMREVFRIVTKIAATTSTVLIVGESGTGKELVARAIHEGSQRKDRPFMAINCAAIPDTLIESELFGHEKGSFTGANAREFGIFEAANGGTVFLDEIGEMNVAMQAKLLRAIQEKEIRRVGGKVNIPLDVRIVSATNKELEQEIKRGGFREDLFYRLNVIRINLPSLRERGNDVKTLAEFFVKKYSQASGIAMDGISKPALKLLMNYAWPGNVRQLESVIERSVLMAESNYIGPEDLPSEITATSLLAGGVPFDLPPEGIDFEALEKGLIIKAMERADWVIGKAAPLLGMSYKTLQYRLEKFEIERPEKRGRA</sequence>
<dbReference type="Gene3D" id="3.40.50.300">
    <property type="entry name" value="P-loop containing nucleotide triphosphate hydrolases"/>
    <property type="match status" value="1"/>
</dbReference>
<feature type="modified residue" description="4-aspartylphosphate" evidence="5">
    <location>
        <position position="58"/>
    </location>
</feature>
<keyword evidence="5" id="KW-0597">Phosphoprotein</keyword>
<accession>A0ABS5UAQ1</accession>
<dbReference type="PANTHER" id="PTHR32071:SF113">
    <property type="entry name" value="ALGINATE BIOSYNTHESIS TRANSCRIPTIONAL REGULATORY PROTEIN ALGB"/>
    <property type="match status" value="1"/>
</dbReference>
<dbReference type="InterPro" id="IPR002078">
    <property type="entry name" value="Sigma_54_int"/>
</dbReference>
<organism evidence="8 9">
    <name type="scientific">Pelotalea chapellei</name>
    <dbReference type="NCBI Taxonomy" id="44671"/>
    <lineage>
        <taxon>Bacteria</taxon>
        <taxon>Pseudomonadati</taxon>
        <taxon>Thermodesulfobacteriota</taxon>
        <taxon>Desulfuromonadia</taxon>
        <taxon>Geobacterales</taxon>
        <taxon>Geobacteraceae</taxon>
        <taxon>Pelotalea</taxon>
    </lineage>
</organism>
<dbReference type="SMART" id="SM00382">
    <property type="entry name" value="AAA"/>
    <property type="match status" value="1"/>
</dbReference>
<dbReference type="InterPro" id="IPR002197">
    <property type="entry name" value="HTH_Fis"/>
</dbReference>
<dbReference type="Gene3D" id="1.10.8.60">
    <property type="match status" value="1"/>
</dbReference>
<evidence type="ECO:0000256" key="5">
    <source>
        <dbReference type="PROSITE-ProRule" id="PRU00169"/>
    </source>
</evidence>
<dbReference type="Gene3D" id="3.40.50.2300">
    <property type="match status" value="1"/>
</dbReference>
<dbReference type="SUPFAM" id="SSF46689">
    <property type="entry name" value="Homeodomain-like"/>
    <property type="match status" value="1"/>
</dbReference>
<dbReference type="InterPro" id="IPR058031">
    <property type="entry name" value="AAA_lid_NorR"/>
</dbReference>
<dbReference type="SUPFAM" id="SSF52540">
    <property type="entry name" value="P-loop containing nucleoside triphosphate hydrolases"/>
    <property type="match status" value="1"/>
</dbReference>
<evidence type="ECO:0000256" key="4">
    <source>
        <dbReference type="ARBA" id="ARBA00023163"/>
    </source>
</evidence>